<organism evidence="4 5">
    <name type="scientific">Coccomyxa viridis</name>
    <dbReference type="NCBI Taxonomy" id="1274662"/>
    <lineage>
        <taxon>Eukaryota</taxon>
        <taxon>Viridiplantae</taxon>
        <taxon>Chlorophyta</taxon>
        <taxon>core chlorophytes</taxon>
        <taxon>Trebouxiophyceae</taxon>
        <taxon>Trebouxiophyceae incertae sedis</taxon>
        <taxon>Coccomyxaceae</taxon>
        <taxon>Coccomyxa</taxon>
    </lineage>
</organism>
<dbReference type="CDD" id="cd06257">
    <property type="entry name" value="DnaJ"/>
    <property type="match status" value="1"/>
</dbReference>
<dbReference type="PROSITE" id="PS50076">
    <property type="entry name" value="DNAJ_2"/>
    <property type="match status" value="1"/>
</dbReference>
<feature type="compositionally biased region" description="Basic and acidic residues" evidence="1">
    <location>
        <begin position="243"/>
        <end position="254"/>
    </location>
</feature>
<feature type="region of interest" description="Disordered" evidence="1">
    <location>
        <begin position="1"/>
        <end position="41"/>
    </location>
</feature>
<dbReference type="Pfam" id="PF00226">
    <property type="entry name" value="DnaJ"/>
    <property type="match status" value="1"/>
</dbReference>
<dbReference type="GO" id="GO:0005789">
    <property type="term" value="C:endoplasmic reticulum membrane"/>
    <property type="evidence" value="ECO:0007669"/>
    <property type="project" value="TreeGrafter"/>
</dbReference>
<dbReference type="GO" id="GO:0030544">
    <property type="term" value="F:Hsp70 protein binding"/>
    <property type="evidence" value="ECO:0007669"/>
    <property type="project" value="TreeGrafter"/>
</dbReference>
<feature type="compositionally biased region" description="Basic and acidic residues" evidence="1">
    <location>
        <begin position="25"/>
        <end position="41"/>
    </location>
</feature>
<dbReference type="Proteomes" id="UP001314263">
    <property type="component" value="Unassembled WGS sequence"/>
</dbReference>
<feature type="transmembrane region" description="Helical" evidence="2">
    <location>
        <begin position="162"/>
        <end position="188"/>
    </location>
</feature>
<protein>
    <recommendedName>
        <fullName evidence="3">J domain-containing protein</fullName>
    </recommendedName>
</protein>
<reference evidence="4 5" key="1">
    <citation type="submission" date="2023-10" db="EMBL/GenBank/DDBJ databases">
        <authorList>
            <person name="Maclean D."/>
            <person name="Macfadyen A."/>
        </authorList>
    </citation>
    <scope>NUCLEOTIDE SEQUENCE [LARGE SCALE GENOMIC DNA]</scope>
</reference>
<name>A0AAV1HZS8_9CHLO</name>
<evidence type="ECO:0000256" key="1">
    <source>
        <dbReference type="SAM" id="MobiDB-lite"/>
    </source>
</evidence>
<dbReference type="InterPro" id="IPR001623">
    <property type="entry name" value="DnaJ_domain"/>
</dbReference>
<feature type="region of interest" description="Disordered" evidence="1">
    <location>
        <begin position="207"/>
        <end position="275"/>
    </location>
</feature>
<evidence type="ECO:0000256" key="2">
    <source>
        <dbReference type="SAM" id="Phobius"/>
    </source>
</evidence>
<dbReference type="Gene3D" id="1.10.287.110">
    <property type="entry name" value="DnaJ domain"/>
    <property type="match status" value="1"/>
</dbReference>
<comment type="caution">
    <text evidence="4">The sequence shown here is derived from an EMBL/GenBank/DDBJ whole genome shotgun (WGS) entry which is preliminary data.</text>
</comment>
<keyword evidence="2" id="KW-1133">Transmembrane helix</keyword>
<dbReference type="PANTHER" id="PTHR43908:SF3">
    <property type="entry name" value="AT29763P-RELATED"/>
    <property type="match status" value="1"/>
</dbReference>
<dbReference type="PRINTS" id="PR00625">
    <property type="entry name" value="JDOMAIN"/>
</dbReference>
<dbReference type="PANTHER" id="PTHR43908">
    <property type="entry name" value="AT29763P-RELATED"/>
    <property type="match status" value="1"/>
</dbReference>
<dbReference type="InterPro" id="IPR051100">
    <property type="entry name" value="DnaJ_subfamily_B/C"/>
</dbReference>
<keyword evidence="5" id="KW-1185">Reference proteome</keyword>
<keyword evidence="2" id="KW-0472">Membrane</keyword>
<dbReference type="GO" id="GO:0071218">
    <property type="term" value="P:cellular response to misfolded protein"/>
    <property type="evidence" value="ECO:0007669"/>
    <property type="project" value="TreeGrafter"/>
</dbReference>
<gene>
    <name evidence="4" type="ORF">CVIRNUC_003864</name>
</gene>
<feature type="domain" description="J" evidence="3">
    <location>
        <begin position="60"/>
        <end position="124"/>
    </location>
</feature>
<evidence type="ECO:0000259" key="3">
    <source>
        <dbReference type="PROSITE" id="PS50076"/>
    </source>
</evidence>
<dbReference type="EMBL" id="CAUYUE010000005">
    <property type="protein sequence ID" value="CAK0771477.1"/>
    <property type="molecule type" value="Genomic_DNA"/>
</dbReference>
<proteinExistence type="predicted"/>
<keyword evidence="2" id="KW-0812">Transmembrane</keyword>
<evidence type="ECO:0000313" key="5">
    <source>
        <dbReference type="Proteomes" id="UP001314263"/>
    </source>
</evidence>
<accession>A0AAV1HZS8</accession>
<sequence>MGQAVADDQQSSGTAEASSQPPQGRLEESSKERFRSLRGREAQFGSATDEVERILAIQKNYYAVLKVKKGTPAPEVRQNYFRLSRLVHPDKCSHPQAKDASAVVNQAYGTLSTAVKKALYDQYVDDAGDLDAPAGMSYADWEAQRGEVQIPRWMEKILRIPGGAFCLLLILLPFTLLLLLVCFVVFLLCLPVRLVLSLCCGVKLQPPGQAQTPSAANEDDFDEHDRDVVINMPEETVSAEEGTTGREGSRDAHRSGAGGKSAKARPGQYQPPPPV</sequence>
<dbReference type="SUPFAM" id="SSF46565">
    <property type="entry name" value="Chaperone J-domain"/>
    <property type="match status" value="1"/>
</dbReference>
<evidence type="ECO:0000313" key="4">
    <source>
        <dbReference type="EMBL" id="CAK0771477.1"/>
    </source>
</evidence>
<dbReference type="AlphaFoldDB" id="A0AAV1HZS8"/>
<feature type="compositionally biased region" description="Polar residues" evidence="1">
    <location>
        <begin position="8"/>
        <end position="22"/>
    </location>
</feature>
<dbReference type="SMART" id="SM00271">
    <property type="entry name" value="DnaJ"/>
    <property type="match status" value="1"/>
</dbReference>
<dbReference type="InterPro" id="IPR036869">
    <property type="entry name" value="J_dom_sf"/>
</dbReference>